<dbReference type="GO" id="GO:0032259">
    <property type="term" value="P:methylation"/>
    <property type="evidence" value="ECO:0007669"/>
    <property type="project" value="UniProtKB-KW"/>
</dbReference>
<dbReference type="Pfam" id="PF08241">
    <property type="entry name" value="Methyltransf_11"/>
    <property type="match status" value="1"/>
</dbReference>
<dbReference type="SUPFAM" id="SSF53335">
    <property type="entry name" value="S-adenosyl-L-methionine-dependent methyltransferases"/>
    <property type="match status" value="1"/>
</dbReference>
<dbReference type="OrthoDB" id="8915at2157"/>
<dbReference type="GeneID" id="39421452"/>
<name>A0A484I9T5_9ARCH</name>
<dbReference type="EMBL" id="LR216287">
    <property type="protein sequence ID" value="VFJ14533.1"/>
    <property type="molecule type" value="Genomic_DNA"/>
</dbReference>
<dbReference type="GO" id="GO:0008757">
    <property type="term" value="F:S-adenosylmethionine-dependent methyltransferase activity"/>
    <property type="evidence" value="ECO:0007669"/>
    <property type="project" value="InterPro"/>
</dbReference>
<dbReference type="InterPro" id="IPR029063">
    <property type="entry name" value="SAM-dependent_MTases_sf"/>
</dbReference>
<evidence type="ECO:0000313" key="3">
    <source>
        <dbReference type="Proteomes" id="UP000294299"/>
    </source>
</evidence>
<keyword evidence="2" id="KW-0808">Transferase</keyword>
<reference evidence="2 3" key="1">
    <citation type="submission" date="2019-02" db="EMBL/GenBank/DDBJ databases">
        <authorList>
            <person name="Lehtovirta-Morley E L."/>
        </authorList>
    </citation>
    <scope>NUCLEOTIDE SEQUENCE [LARGE SCALE GENOMIC DNA]</scope>
    <source>
        <strain evidence="2">NFRAN1</strain>
    </source>
</reference>
<dbReference type="PANTHER" id="PTHR43591:SF24">
    <property type="entry name" value="2-METHOXY-6-POLYPRENYL-1,4-BENZOQUINOL METHYLASE, MITOCHONDRIAL"/>
    <property type="match status" value="1"/>
</dbReference>
<dbReference type="Gene3D" id="3.40.50.150">
    <property type="entry name" value="Vaccinia Virus protein VP39"/>
    <property type="match status" value="1"/>
</dbReference>
<dbReference type="AlphaFoldDB" id="A0A484I9T5"/>
<protein>
    <submittedName>
        <fullName evidence="2">Putative methyltransferase YcgJ</fullName>
        <ecNumber evidence="2">2.1.1.-</ecNumber>
    </submittedName>
</protein>
<dbReference type="InterPro" id="IPR013216">
    <property type="entry name" value="Methyltransf_11"/>
</dbReference>
<sequence length="271" mass="30813">MVDIESRVISSKEAVKEIWSMGDYRNRGQFFPPVSARLTELVGLQANELVLDVACGYGNTSITARFKGAKVTGMDITPKLLALAKEEEKTAYIDGIDWREGDAENLPFEDETFDVVLSTFGHIFAPNQELAGKEIVRVLKKGGRLGITSWPPELAVGKLSEVVSKYNPFASSEAFSPYNWGVTDKVKRLLPGIREIYFERDTIKIPVLSPNHYWQDTITKSGFMIKVMTELKKQNNENKIRSFRDDYTKVLKRYILHNELRLGYLITIARR</sequence>
<dbReference type="RefSeq" id="WP_145988067.1">
    <property type="nucleotide sequence ID" value="NZ_LR216287.1"/>
</dbReference>
<dbReference type="KEGG" id="nfn:NFRAN_2211"/>
<organism evidence="2 3">
    <name type="scientific">Candidatus Nitrosocosmicus franklandianus</name>
    <dbReference type="NCBI Taxonomy" id="1798806"/>
    <lineage>
        <taxon>Archaea</taxon>
        <taxon>Nitrososphaerota</taxon>
        <taxon>Nitrososphaeria</taxon>
        <taxon>Nitrososphaerales</taxon>
        <taxon>Nitrososphaeraceae</taxon>
        <taxon>Candidatus Nitrosocosmicus</taxon>
    </lineage>
</organism>
<feature type="domain" description="Methyltransferase type 11" evidence="1">
    <location>
        <begin position="51"/>
        <end position="145"/>
    </location>
</feature>
<keyword evidence="2" id="KW-0489">Methyltransferase</keyword>
<dbReference type="EC" id="2.1.1.-" evidence="2"/>
<dbReference type="PANTHER" id="PTHR43591">
    <property type="entry name" value="METHYLTRANSFERASE"/>
    <property type="match status" value="1"/>
</dbReference>
<gene>
    <name evidence="2" type="primary">ycgJ</name>
    <name evidence="2" type="ORF">NFRAN_2211</name>
</gene>
<evidence type="ECO:0000313" key="2">
    <source>
        <dbReference type="EMBL" id="VFJ14533.1"/>
    </source>
</evidence>
<dbReference type="CDD" id="cd02440">
    <property type="entry name" value="AdoMet_MTases"/>
    <property type="match status" value="1"/>
</dbReference>
<keyword evidence="3" id="KW-1185">Reference proteome</keyword>
<dbReference type="Proteomes" id="UP000294299">
    <property type="component" value="Chromosome NFRAN"/>
</dbReference>
<proteinExistence type="predicted"/>
<evidence type="ECO:0000259" key="1">
    <source>
        <dbReference type="Pfam" id="PF08241"/>
    </source>
</evidence>
<accession>A0A484I9T5</accession>